<dbReference type="AlphaFoldDB" id="A0A3D1JE87"/>
<dbReference type="SUPFAM" id="SSF55073">
    <property type="entry name" value="Nucleotide cyclase"/>
    <property type="match status" value="1"/>
</dbReference>
<feature type="transmembrane region" description="Helical" evidence="1">
    <location>
        <begin position="93"/>
        <end position="111"/>
    </location>
</feature>
<dbReference type="PANTHER" id="PTHR44757:SF2">
    <property type="entry name" value="BIOFILM ARCHITECTURE MAINTENANCE PROTEIN MBAA"/>
    <property type="match status" value="1"/>
</dbReference>
<dbReference type="Gene3D" id="3.30.450.20">
    <property type="entry name" value="PAS domain"/>
    <property type="match status" value="2"/>
</dbReference>
<feature type="domain" description="PAS" evidence="2">
    <location>
        <begin position="219"/>
        <end position="257"/>
    </location>
</feature>
<dbReference type="PANTHER" id="PTHR44757">
    <property type="entry name" value="DIGUANYLATE CYCLASE DGCP"/>
    <property type="match status" value="1"/>
</dbReference>
<proteinExistence type="predicted"/>
<evidence type="ECO:0000259" key="3">
    <source>
        <dbReference type="PROSITE" id="PS50887"/>
    </source>
</evidence>
<feature type="transmembrane region" description="Helical" evidence="1">
    <location>
        <begin position="123"/>
        <end position="148"/>
    </location>
</feature>
<comment type="caution">
    <text evidence="4">The sequence shown here is derived from an EMBL/GenBank/DDBJ whole genome shotgun (WGS) entry which is preliminary data.</text>
</comment>
<dbReference type="InterPro" id="IPR000160">
    <property type="entry name" value="GGDEF_dom"/>
</dbReference>
<dbReference type="InterPro" id="IPR035965">
    <property type="entry name" value="PAS-like_dom_sf"/>
</dbReference>
<keyword evidence="1" id="KW-0472">Membrane</keyword>
<dbReference type="Proteomes" id="UP000264141">
    <property type="component" value="Unassembled WGS sequence"/>
</dbReference>
<evidence type="ECO:0000256" key="1">
    <source>
        <dbReference type="SAM" id="Phobius"/>
    </source>
</evidence>
<organism evidence="4 5">
    <name type="scientific">Anaerolinea thermolimosa</name>
    <dbReference type="NCBI Taxonomy" id="229919"/>
    <lineage>
        <taxon>Bacteria</taxon>
        <taxon>Bacillati</taxon>
        <taxon>Chloroflexota</taxon>
        <taxon>Anaerolineae</taxon>
        <taxon>Anaerolineales</taxon>
        <taxon>Anaerolineaceae</taxon>
        <taxon>Anaerolinea</taxon>
    </lineage>
</organism>
<dbReference type="CDD" id="cd01949">
    <property type="entry name" value="GGDEF"/>
    <property type="match status" value="1"/>
</dbReference>
<dbReference type="NCBIfam" id="TIGR00254">
    <property type="entry name" value="GGDEF"/>
    <property type="match status" value="1"/>
</dbReference>
<accession>A0A3D1JE87</accession>
<feature type="transmembrane region" description="Helical" evidence="1">
    <location>
        <begin position="32"/>
        <end position="48"/>
    </location>
</feature>
<evidence type="ECO:0000313" key="5">
    <source>
        <dbReference type="Proteomes" id="UP000264141"/>
    </source>
</evidence>
<sequence>MSPVLFVLSAFLVLWSLRLVWSRKGLPGYRLYPWIAGFGVFWCLLEAWEGGLPALTPEALWWALKLVTLGTLPVLGVVGIFDLNRQLHCLPRWQWGGILSVPVLGTALSWGEGPSSAMGVSSLAPPASLGFVMGFALPLLLFALYGLVRYVWVHRPARRTWLFPIAVLPLLAVIFVRDFQQILEAAPLLLSLNLVFFAMLAGTSPLPKPGNVFGPEDSLINRLSFAVLAIDSSGRIVDINESAALWAGMARQGLIGRLVFDYSREIGRILLESRRGISLDLDLALNEFTPPRFCHLHLSEEPWKNGQVIRLITLEDNTRFVKENADLRRDRALLESALETHHNGLMVSDANGRVILRTANLLRTFNLPERAFDTGLLGWRNQMAQVMKDPARFHRFLDQTIQQSTGETLEMLEMANGRWLECRSFTTVLPQSDAVYRIWTFTDYTEQTRREQELLHLSTHDILTGVNNRTFFENELRRLRLGRNFPVTLIITDVDGLKAINDQHGHPVGDEILRQTADILRRACRSDDTVARIGGDEFCILLKHAEAQAAEHVINRVLSLVNLYNMRQPGPALSLSIGYASAENPVELDTVFQRADSVMYAARYRKRNGGTWPGK</sequence>
<dbReference type="InterPro" id="IPR029787">
    <property type="entry name" value="Nucleotide_cyclase"/>
</dbReference>
<dbReference type="SMART" id="SM00267">
    <property type="entry name" value="GGDEF"/>
    <property type="match status" value="1"/>
</dbReference>
<dbReference type="Pfam" id="PF00990">
    <property type="entry name" value="GGDEF"/>
    <property type="match status" value="1"/>
</dbReference>
<dbReference type="InterPro" id="IPR052155">
    <property type="entry name" value="Biofilm_reg_signaling"/>
</dbReference>
<evidence type="ECO:0000313" key="4">
    <source>
        <dbReference type="EMBL" id="HCE16525.1"/>
    </source>
</evidence>
<dbReference type="Gene3D" id="3.30.70.270">
    <property type="match status" value="1"/>
</dbReference>
<dbReference type="PROSITE" id="PS50112">
    <property type="entry name" value="PAS"/>
    <property type="match status" value="1"/>
</dbReference>
<keyword evidence="1" id="KW-1133">Transmembrane helix</keyword>
<dbReference type="OrthoDB" id="152863at2"/>
<feature type="domain" description="GGDEF" evidence="3">
    <location>
        <begin position="485"/>
        <end position="615"/>
    </location>
</feature>
<dbReference type="STRING" id="229919.GCA_001050195_03035"/>
<dbReference type="EMBL" id="DPBP01000005">
    <property type="protein sequence ID" value="HCE16525.1"/>
    <property type="molecule type" value="Genomic_DNA"/>
</dbReference>
<name>A0A3D1JE87_9CHLR</name>
<evidence type="ECO:0000259" key="2">
    <source>
        <dbReference type="PROSITE" id="PS50112"/>
    </source>
</evidence>
<dbReference type="SUPFAM" id="SSF55785">
    <property type="entry name" value="PYP-like sensor domain (PAS domain)"/>
    <property type="match status" value="2"/>
</dbReference>
<feature type="transmembrane region" description="Helical" evidence="1">
    <location>
        <begin position="160"/>
        <end position="176"/>
    </location>
</feature>
<dbReference type="InterPro" id="IPR043128">
    <property type="entry name" value="Rev_trsase/Diguanyl_cyclase"/>
</dbReference>
<feature type="transmembrane region" description="Helical" evidence="1">
    <location>
        <begin position="60"/>
        <end position="81"/>
    </location>
</feature>
<dbReference type="PROSITE" id="PS50887">
    <property type="entry name" value="GGDEF"/>
    <property type="match status" value="1"/>
</dbReference>
<dbReference type="InterPro" id="IPR000014">
    <property type="entry name" value="PAS"/>
</dbReference>
<dbReference type="RefSeq" id="WP_062195618.1">
    <property type="nucleotide sequence ID" value="NZ_DF967965.1"/>
</dbReference>
<keyword evidence="1" id="KW-0812">Transmembrane</keyword>
<protein>
    <submittedName>
        <fullName evidence="4">GGDEF domain-containing protein</fullName>
    </submittedName>
</protein>
<gene>
    <name evidence="4" type="ORF">DEQ80_01570</name>
</gene>
<reference evidence="4 5" key="1">
    <citation type="journal article" date="2018" name="Nat. Biotechnol.">
        <title>A standardized bacterial taxonomy based on genome phylogeny substantially revises the tree of life.</title>
        <authorList>
            <person name="Parks D.H."/>
            <person name="Chuvochina M."/>
            <person name="Waite D.W."/>
            <person name="Rinke C."/>
            <person name="Skarshewski A."/>
            <person name="Chaumeil P.A."/>
            <person name="Hugenholtz P."/>
        </authorList>
    </citation>
    <scope>NUCLEOTIDE SEQUENCE [LARGE SCALE GENOMIC DNA]</scope>
    <source>
        <strain evidence="4">UBA8781</strain>
    </source>
</reference>